<sequence>MNASGTPAEKNRSTLRCKGCSSVSIKDRMKKFQRPPSKVQNPAPPSLQKPPVITIGIHQKRRKLPPIDRRPPRIPSPDEMPLLSSSICKILHSSVWKMFCNNFSTVAIKQLHRQEADLRSVKIDIFNTSHFLLTTTSDIIS</sequence>
<dbReference type="Proteomes" id="UP000499080">
    <property type="component" value="Unassembled WGS sequence"/>
</dbReference>
<evidence type="ECO:0000313" key="3">
    <source>
        <dbReference type="Proteomes" id="UP000499080"/>
    </source>
</evidence>
<comment type="caution">
    <text evidence="2">The sequence shown here is derived from an EMBL/GenBank/DDBJ whole genome shotgun (WGS) entry which is preliminary data.</text>
</comment>
<name>A0A4Y2F9L4_ARAVE</name>
<evidence type="ECO:0000256" key="1">
    <source>
        <dbReference type="SAM" id="MobiDB-lite"/>
    </source>
</evidence>
<organism evidence="2 3">
    <name type="scientific">Araneus ventricosus</name>
    <name type="common">Orbweaver spider</name>
    <name type="synonym">Epeira ventricosa</name>
    <dbReference type="NCBI Taxonomy" id="182803"/>
    <lineage>
        <taxon>Eukaryota</taxon>
        <taxon>Metazoa</taxon>
        <taxon>Ecdysozoa</taxon>
        <taxon>Arthropoda</taxon>
        <taxon>Chelicerata</taxon>
        <taxon>Arachnida</taxon>
        <taxon>Araneae</taxon>
        <taxon>Araneomorphae</taxon>
        <taxon>Entelegynae</taxon>
        <taxon>Araneoidea</taxon>
        <taxon>Araneidae</taxon>
        <taxon>Araneus</taxon>
    </lineage>
</organism>
<protein>
    <submittedName>
        <fullName evidence="2">Uncharacterized protein</fullName>
    </submittedName>
</protein>
<dbReference type="AlphaFoldDB" id="A0A4Y2F9L4"/>
<keyword evidence="3" id="KW-1185">Reference proteome</keyword>
<dbReference type="EMBL" id="BGPR01000830">
    <property type="protein sequence ID" value="GBM37156.1"/>
    <property type="molecule type" value="Genomic_DNA"/>
</dbReference>
<gene>
    <name evidence="2" type="ORF">AVEN_205596_1</name>
</gene>
<evidence type="ECO:0000313" key="2">
    <source>
        <dbReference type="EMBL" id="GBM37156.1"/>
    </source>
</evidence>
<proteinExistence type="predicted"/>
<reference evidence="2 3" key="1">
    <citation type="journal article" date="2019" name="Sci. Rep.">
        <title>Orb-weaving spider Araneus ventricosus genome elucidates the spidroin gene catalogue.</title>
        <authorList>
            <person name="Kono N."/>
            <person name="Nakamura H."/>
            <person name="Ohtoshi R."/>
            <person name="Moran D.A.P."/>
            <person name="Shinohara A."/>
            <person name="Yoshida Y."/>
            <person name="Fujiwara M."/>
            <person name="Mori M."/>
            <person name="Tomita M."/>
            <person name="Arakawa K."/>
        </authorList>
    </citation>
    <scope>NUCLEOTIDE SEQUENCE [LARGE SCALE GENOMIC DNA]</scope>
</reference>
<feature type="region of interest" description="Disordered" evidence="1">
    <location>
        <begin position="1"/>
        <end position="51"/>
    </location>
</feature>
<accession>A0A4Y2F9L4</accession>